<dbReference type="Proteomes" id="UP000494160">
    <property type="component" value="Unassembled WGS sequence"/>
</dbReference>
<evidence type="ECO:0000313" key="1">
    <source>
        <dbReference type="EMBL" id="GET12172.1"/>
    </source>
</evidence>
<gene>
    <name evidence="1" type="ORF">SN811_06720</name>
</gene>
<dbReference type="EMBL" id="BLAP01000029">
    <property type="protein sequence ID" value="GET12172.1"/>
    <property type="molecule type" value="Genomic_DNA"/>
</dbReference>
<accession>A0A6F9YGY1</accession>
<evidence type="ECO:0000313" key="2">
    <source>
        <dbReference type="Proteomes" id="UP000494160"/>
    </source>
</evidence>
<dbReference type="RefSeq" id="WP_172577069.1">
    <property type="nucleotide sequence ID" value="NZ_BLAP01000029.1"/>
</dbReference>
<dbReference type="AlphaFoldDB" id="A0A6F9YGY1"/>
<comment type="caution">
    <text evidence="1">The sequence shown here is derived from an EMBL/GenBank/DDBJ whole genome shotgun (WGS) entry which is preliminary data.</text>
</comment>
<sequence>MKRKKLWQSGLLLAAGVVGLASLNVTSVSAASKSVLNWSELSELQTLDTAASLDTTSSEALRNSYEGLHRSIV</sequence>
<reference evidence="1 2" key="1">
    <citation type="submission" date="2019-10" db="EMBL/GenBank/DDBJ databases">
        <title>Lactobacillus agilis SN811 Whole Genome Sequencing Project.</title>
        <authorList>
            <person name="Suzuki S."/>
            <person name="Endo A."/>
            <person name="Maeno S."/>
            <person name="Shiwa Y."/>
            <person name="Matsutani M."/>
            <person name="Kajikawa A."/>
        </authorList>
    </citation>
    <scope>NUCLEOTIDE SEQUENCE [LARGE SCALE GENOMIC DNA]</scope>
    <source>
        <strain evidence="1 2">SN811</strain>
    </source>
</reference>
<protein>
    <submittedName>
        <fullName evidence="1">Uncharacterized protein</fullName>
    </submittedName>
</protein>
<name>A0A6F9YGY1_9LACO</name>
<organism evidence="1 2">
    <name type="scientific">Ligilactobacillus agilis</name>
    <dbReference type="NCBI Taxonomy" id="1601"/>
    <lineage>
        <taxon>Bacteria</taxon>
        <taxon>Bacillati</taxon>
        <taxon>Bacillota</taxon>
        <taxon>Bacilli</taxon>
        <taxon>Lactobacillales</taxon>
        <taxon>Lactobacillaceae</taxon>
        <taxon>Ligilactobacillus</taxon>
    </lineage>
</organism>
<proteinExistence type="predicted"/>